<dbReference type="GO" id="GO:0004674">
    <property type="term" value="F:protein serine/threonine kinase activity"/>
    <property type="evidence" value="ECO:0007669"/>
    <property type="project" value="UniProtKB-KW"/>
</dbReference>
<dbReference type="STRING" id="485916.Dtox_0933"/>
<proteinExistence type="predicted"/>
<keyword evidence="1 3" id="KW-0723">Serine/threonine-protein kinase</keyword>
<evidence type="ECO:0000313" key="4">
    <source>
        <dbReference type="Proteomes" id="UP000002217"/>
    </source>
</evidence>
<evidence type="ECO:0000259" key="2">
    <source>
        <dbReference type="Pfam" id="PF13581"/>
    </source>
</evidence>
<dbReference type="KEGG" id="dae:Dtox_0933"/>
<evidence type="ECO:0000313" key="3">
    <source>
        <dbReference type="EMBL" id="ACV61826.1"/>
    </source>
</evidence>
<dbReference type="RefSeq" id="WP_015756541.1">
    <property type="nucleotide sequence ID" value="NC_013216.1"/>
</dbReference>
<dbReference type="Gene3D" id="3.30.565.10">
    <property type="entry name" value="Histidine kinase-like ATPase, C-terminal domain"/>
    <property type="match status" value="1"/>
</dbReference>
<organism evidence="3 4">
    <name type="scientific">Desulfofarcimen acetoxidans (strain ATCC 49208 / DSM 771 / KCTC 5769 / VKM B-1644 / 5575)</name>
    <name type="common">Desulfotomaculum acetoxidans</name>
    <dbReference type="NCBI Taxonomy" id="485916"/>
    <lineage>
        <taxon>Bacteria</taxon>
        <taxon>Bacillati</taxon>
        <taxon>Bacillota</taxon>
        <taxon>Clostridia</taxon>
        <taxon>Eubacteriales</taxon>
        <taxon>Peptococcaceae</taxon>
        <taxon>Desulfofarcimen</taxon>
    </lineage>
</organism>
<gene>
    <name evidence="3" type="ordered locus">Dtox_0933</name>
</gene>
<evidence type="ECO:0000256" key="1">
    <source>
        <dbReference type="ARBA" id="ARBA00022527"/>
    </source>
</evidence>
<dbReference type="PANTHER" id="PTHR35526">
    <property type="entry name" value="ANTI-SIGMA-F FACTOR RSBW-RELATED"/>
    <property type="match status" value="1"/>
</dbReference>
<protein>
    <submittedName>
        <fullName evidence="3">Putative anti-sigma regulatory factor, serine/threonine protein kinase</fullName>
    </submittedName>
</protein>
<accession>C8W359</accession>
<name>C8W359_DESAS</name>
<dbReference type="eggNOG" id="COG2172">
    <property type="taxonomic scope" value="Bacteria"/>
</dbReference>
<keyword evidence="3" id="KW-0418">Kinase</keyword>
<dbReference type="EMBL" id="CP001720">
    <property type="protein sequence ID" value="ACV61826.1"/>
    <property type="molecule type" value="Genomic_DNA"/>
</dbReference>
<dbReference type="SUPFAM" id="SSF55874">
    <property type="entry name" value="ATPase domain of HSP90 chaperone/DNA topoisomerase II/histidine kinase"/>
    <property type="match status" value="1"/>
</dbReference>
<keyword evidence="4" id="KW-1185">Reference proteome</keyword>
<dbReference type="Proteomes" id="UP000002217">
    <property type="component" value="Chromosome"/>
</dbReference>
<feature type="domain" description="Histidine kinase/HSP90-like ATPase" evidence="2">
    <location>
        <begin position="10"/>
        <end position="134"/>
    </location>
</feature>
<dbReference type="PANTHER" id="PTHR35526:SF6">
    <property type="entry name" value="SLR1861 PROTEIN"/>
    <property type="match status" value="1"/>
</dbReference>
<dbReference type="HOGENOM" id="CLU_090336_24_2_9"/>
<dbReference type="InterPro" id="IPR003594">
    <property type="entry name" value="HATPase_dom"/>
</dbReference>
<dbReference type="InterPro" id="IPR050267">
    <property type="entry name" value="Anti-sigma-factor_SerPK"/>
</dbReference>
<dbReference type="InterPro" id="IPR036890">
    <property type="entry name" value="HATPase_C_sf"/>
</dbReference>
<dbReference type="CDD" id="cd16936">
    <property type="entry name" value="HATPase_RsbW-like"/>
    <property type="match status" value="1"/>
</dbReference>
<dbReference type="Pfam" id="PF13581">
    <property type="entry name" value="HATPase_c_2"/>
    <property type="match status" value="1"/>
</dbReference>
<reference evidence="3 4" key="1">
    <citation type="journal article" date="2009" name="Stand. Genomic Sci.">
        <title>Complete genome sequence of Desulfotomaculum acetoxidans type strain (5575).</title>
        <authorList>
            <person name="Spring S."/>
            <person name="Lapidus A."/>
            <person name="Schroder M."/>
            <person name="Gleim D."/>
            <person name="Sims D."/>
            <person name="Meincke L."/>
            <person name="Glavina Del Rio T."/>
            <person name="Tice H."/>
            <person name="Copeland A."/>
            <person name="Cheng J.F."/>
            <person name="Lucas S."/>
            <person name="Chen F."/>
            <person name="Nolan M."/>
            <person name="Bruce D."/>
            <person name="Goodwin L."/>
            <person name="Pitluck S."/>
            <person name="Ivanova N."/>
            <person name="Mavromatis K."/>
            <person name="Mikhailova N."/>
            <person name="Pati A."/>
            <person name="Chen A."/>
            <person name="Palaniappan K."/>
            <person name="Land M."/>
            <person name="Hauser L."/>
            <person name="Chang Y.J."/>
            <person name="Jeffries C.D."/>
            <person name="Chain P."/>
            <person name="Saunders E."/>
            <person name="Brettin T."/>
            <person name="Detter J.C."/>
            <person name="Goker M."/>
            <person name="Bristow J."/>
            <person name="Eisen J.A."/>
            <person name="Markowitz V."/>
            <person name="Hugenholtz P."/>
            <person name="Kyrpides N.C."/>
            <person name="Klenk H.P."/>
            <person name="Han C."/>
        </authorList>
    </citation>
    <scope>NUCLEOTIDE SEQUENCE [LARGE SCALE GENOMIC DNA]</scope>
    <source>
        <strain evidence="4">ATCC 49208 / DSM 771 / VKM B-1644</strain>
    </source>
</reference>
<dbReference type="OrthoDB" id="9792240at2"/>
<dbReference type="AlphaFoldDB" id="C8W359"/>
<sequence length="142" mass="15330">MDESNREKSFAAQQEQIPAALEFITANAKEAGLSGTGILKLRLVAEEAVTNVCNYAYPDRAGTLEIRVAGSAGHLTVTISDEGKPFNPVELAQPDVSLGVEERPVGGLGVFLIRKFVDEIAYERVGNKNVLRIKIAFGVDEK</sequence>
<keyword evidence="3" id="KW-0808">Transferase</keyword>